<evidence type="ECO:0000313" key="10">
    <source>
        <dbReference type="Proteomes" id="UP000070282"/>
    </source>
</evidence>
<dbReference type="EMBL" id="LOCO01000006">
    <property type="protein sequence ID" value="KXO10467.1"/>
    <property type="molecule type" value="Genomic_DNA"/>
</dbReference>
<dbReference type="NCBIfam" id="NF002306">
    <property type="entry name" value="PRK01231.1"/>
    <property type="match status" value="1"/>
</dbReference>
<dbReference type="GO" id="GO:0005524">
    <property type="term" value="F:ATP binding"/>
    <property type="evidence" value="ECO:0007669"/>
    <property type="project" value="UniProtKB-KW"/>
</dbReference>
<evidence type="ECO:0000256" key="7">
    <source>
        <dbReference type="ARBA" id="ARBA00047925"/>
    </source>
</evidence>
<keyword evidence="6 8" id="KW-0520">NAD</keyword>
<feature type="binding site" evidence="8">
    <location>
        <begin position="200"/>
        <end position="205"/>
    </location>
    <ligand>
        <name>NAD(+)</name>
        <dbReference type="ChEBI" id="CHEBI:57540"/>
    </ligand>
</feature>
<evidence type="ECO:0000313" key="9">
    <source>
        <dbReference type="EMBL" id="KXO10467.1"/>
    </source>
</evidence>
<feature type="binding site" evidence="8">
    <location>
        <position position="189"/>
    </location>
    <ligand>
        <name>NAD(+)</name>
        <dbReference type="ChEBI" id="CHEBI:57540"/>
    </ligand>
</feature>
<feature type="active site" description="Proton acceptor" evidence="8">
    <location>
        <position position="85"/>
    </location>
</feature>
<evidence type="ECO:0000256" key="2">
    <source>
        <dbReference type="ARBA" id="ARBA00022741"/>
    </source>
</evidence>
<evidence type="ECO:0000256" key="3">
    <source>
        <dbReference type="ARBA" id="ARBA00022777"/>
    </source>
</evidence>
<dbReference type="Pfam" id="PF20143">
    <property type="entry name" value="NAD_kinase_C"/>
    <property type="match status" value="1"/>
</dbReference>
<feature type="binding site" evidence="8">
    <location>
        <position position="187"/>
    </location>
    <ligand>
        <name>NAD(+)</name>
        <dbReference type="ChEBI" id="CHEBI:57540"/>
    </ligand>
</feature>
<dbReference type="InterPro" id="IPR016064">
    <property type="entry name" value="NAD/diacylglycerol_kinase_sf"/>
</dbReference>
<comment type="caution">
    <text evidence="9">The sequence shown here is derived from an EMBL/GenBank/DDBJ whole genome shotgun (WGS) entry which is preliminary data.</text>
</comment>
<evidence type="ECO:0000256" key="5">
    <source>
        <dbReference type="ARBA" id="ARBA00022857"/>
    </source>
</evidence>
<evidence type="ECO:0000256" key="8">
    <source>
        <dbReference type="HAMAP-Rule" id="MF_00361"/>
    </source>
</evidence>
<sequence>MPFLSHSDTTGYFMDQFRNIGIVGRMGSVKVVESLRQLKQYLTANNYHVIIEEDTSTMIPGHGLQVASKKLLGEICDLVIVVGGDGSLLGAARELAKSKIPILGVNRGRLGFLTDISPSDLEERLARVLEGEYIEESRFLLDGHVERNGQPLGYGSALNDVVLHPGKSTRMIGFDLYIDGHFVYSQRSDGLIVATPTGSTAYSLSAGGPIMHPKLDAVVLVPMFPHTLSSRPIVVDGKSEIKLVIGETNETYPQVSFDGQMNIACAPGDIIRITKKPFKIRLIHPTDHNFYATCRDKLGWASEIAAS</sequence>
<dbReference type="EC" id="2.7.1.23" evidence="8"/>
<dbReference type="PANTHER" id="PTHR20275">
    <property type="entry name" value="NAD KINASE"/>
    <property type="match status" value="1"/>
</dbReference>
<reference evidence="10" key="1">
    <citation type="submission" date="2015-12" db="EMBL/GenBank/DDBJ databases">
        <authorList>
            <person name="Lima A."/>
            <person name="Farahani Zayas N."/>
            <person name="Castro Da Silva M.A."/>
            <person name="Cabral A."/>
            <person name="Pessatti M.L."/>
        </authorList>
    </citation>
    <scope>NUCLEOTIDE SEQUENCE [LARGE SCALE GENOMIC DNA]</scope>
    <source>
        <strain evidence="10">LAMA 842</strain>
    </source>
</reference>
<keyword evidence="3 8" id="KW-0418">Kinase</keyword>
<dbReference type="Pfam" id="PF01513">
    <property type="entry name" value="NAD_kinase"/>
    <property type="match status" value="1"/>
</dbReference>
<keyword evidence="2 8" id="KW-0547">Nucleotide-binding</keyword>
<keyword evidence="8" id="KW-0963">Cytoplasm</keyword>
<comment type="cofactor">
    <cofactor evidence="8">
        <name>a divalent metal cation</name>
        <dbReference type="ChEBI" id="CHEBI:60240"/>
    </cofactor>
</comment>
<comment type="catalytic activity">
    <reaction evidence="7 8">
        <text>NAD(+) + ATP = ADP + NADP(+) + H(+)</text>
        <dbReference type="Rhea" id="RHEA:18629"/>
        <dbReference type="ChEBI" id="CHEBI:15378"/>
        <dbReference type="ChEBI" id="CHEBI:30616"/>
        <dbReference type="ChEBI" id="CHEBI:57540"/>
        <dbReference type="ChEBI" id="CHEBI:58349"/>
        <dbReference type="ChEBI" id="CHEBI:456216"/>
        <dbReference type="EC" id="2.7.1.23"/>
    </reaction>
</comment>
<feature type="binding site" evidence="8">
    <location>
        <position position="170"/>
    </location>
    <ligand>
        <name>NAD(+)</name>
        <dbReference type="ChEBI" id="CHEBI:57540"/>
    </ligand>
</feature>
<dbReference type="Gene3D" id="3.40.50.10330">
    <property type="entry name" value="Probable inorganic polyphosphate/atp-NAD kinase, domain 1"/>
    <property type="match status" value="1"/>
</dbReference>
<proteinExistence type="inferred from homology"/>
<comment type="caution">
    <text evidence="8">Lacks conserved residue(s) required for the propagation of feature annotation.</text>
</comment>
<evidence type="ECO:0000256" key="4">
    <source>
        <dbReference type="ARBA" id="ARBA00022840"/>
    </source>
</evidence>
<dbReference type="PANTHER" id="PTHR20275:SF0">
    <property type="entry name" value="NAD KINASE"/>
    <property type="match status" value="1"/>
</dbReference>
<dbReference type="InterPro" id="IPR017437">
    <property type="entry name" value="ATP-NAD_kinase_PpnK-typ_C"/>
</dbReference>
<accession>A0A137SDF0</accession>
<comment type="subcellular location">
    <subcellularLocation>
        <location evidence="8">Cytoplasm</location>
    </subcellularLocation>
</comment>
<dbReference type="Gene3D" id="2.60.200.30">
    <property type="entry name" value="Probable inorganic polyphosphate/atp-NAD kinase, domain 2"/>
    <property type="match status" value="1"/>
</dbReference>
<feature type="binding site" evidence="8">
    <location>
        <begin position="159"/>
        <end position="160"/>
    </location>
    <ligand>
        <name>NAD(+)</name>
        <dbReference type="ChEBI" id="CHEBI:57540"/>
    </ligand>
</feature>
<dbReference type="GO" id="GO:0046872">
    <property type="term" value="F:metal ion binding"/>
    <property type="evidence" value="ECO:0007669"/>
    <property type="project" value="UniProtKB-UniRule"/>
</dbReference>
<dbReference type="HAMAP" id="MF_00361">
    <property type="entry name" value="NAD_kinase"/>
    <property type="match status" value="1"/>
</dbReference>
<keyword evidence="1 8" id="KW-0808">Transferase</keyword>
<dbReference type="GO" id="GO:0006741">
    <property type="term" value="P:NADP+ biosynthetic process"/>
    <property type="evidence" value="ECO:0007669"/>
    <property type="project" value="UniProtKB-UniRule"/>
</dbReference>
<dbReference type="InterPro" id="IPR017438">
    <property type="entry name" value="ATP-NAD_kinase_N"/>
</dbReference>
<dbReference type="GO" id="GO:0005737">
    <property type="term" value="C:cytoplasm"/>
    <property type="evidence" value="ECO:0007669"/>
    <property type="project" value="UniProtKB-SubCell"/>
</dbReference>
<dbReference type="AlphaFoldDB" id="A0A137SDF0"/>
<dbReference type="PATRIC" id="fig|1306954.6.peg.3533"/>
<dbReference type="GO" id="GO:0051287">
    <property type="term" value="F:NAD binding"/>
    <property type="evidence" value="ECO:0007669"/>
    <property type="project" value="UniProtKB-ARBA"/>
</dbReference>
<keyword evidence="5 8" id="KW-0521">NADP</keyword>
<evidence type="ECO:0000256" key="6">
    <source>
        <dbReference type="ARBA" id="ARBA00023027"/>
    </source>
</evidence>
<evidence type="ECO:0000256" key="1">
    <source>
        <dbReference type="ARBA" id="ARBA00022679"/>
    </source>
</evidence>
<feature type="binding site" evidence="8">
    <location>
        <begin position="85"/>
        <end position="86"/>
    </location>
    <ligand>
        <name>NAD(+)</name>
        <dbReference type="ChEBI" id="CHEBI:57540"/>
    </ligand>
</feature>
<protein>
    <recommendedName>
        <fullName evidence="8">NAD kinase</fullName>
        <ecNumber evidence="8">2.7.1.23</ecNumber>
    </recommendedName>
    <alternativeName>
        <fullName evidence="8">ATP-dependent NAD kinase</fullName>
    </alternativeName>
</protein>
<keyword evidence="10" id="KW-1185">Reference proteome</keyword>
<dbReference type="Proteomes" id="UP000070282">
    <property type="component" value="Unassembled WGS sequence"/>
</dbReference>
<keyword evidence="4 8" id="KW-0067">ATP-binding</keyword>
<dbReference type="InterPro" id="IPR002504">
    <property type="entry name" value="NADK"/>
</dbReference>
<feature type="binding site" evidence="8">
    <location>
        <position position="260"/>
    </location>
    <ligand>
        <name>NAD(+)</name>
        <dbReference type="ChEBI" id="CHEBI:57540"/>
    </ligand>
</feature>
<comment type="similarity">
    <text evidence="8">Belongs to the NAD kinase family.</text>
</comment>
<dbReference type="GO" id="GO:0003951">
    <property type="term" value="F:NAD+ kinase activity"/>
    <property type="evidence" value="ECO:0007669"/>
    <property type="project" value="UniProtKB-UniRule"/>
</dbReference>
<dbReference type="GO" id="GO:0019674">
    <property type="term" value="P:NAD+ metabolic process"/>
    <property type="evidence" value="ECO:0007669"/>
    <property type="project" value="InterPro"/>
</dbReference>
<dbReference type="SUPFAM" id="SSF111331">
    <property type="entry name" value="NAD kinase/diacylglycerol kinase-like"/>
    <property type="match status" value="1"/>
</dbReference>
<gene>
    <name evidence="8" type="primary">nadK</name>
    <name evidence="9" type="ORF">J122_1546</name>
</gene>
<name>A0A137SDF0_9GAMM</name>
<organism evidence="9 10">
    <name type="scientific">Marinobacter excellens LAMA 842</name>
    <dbReference type="NCBI Taxonomy" id="1306954"/>
    <lineage>
        <taxon>Bacteria</taxon>
        <taxon>Pseudomonadati</taxon>
        <taxon>Pseudomonadota</taxon>
        <taxon>Gammaproteobacteria</taxon>
        <taxon>Pseudomonadales</taxon>
        <taxon>Marinobacteraceae</taxon>
        <taxon>Marinobacter</taxon>
    </lineage>
</organism>
<dbReference type="FunFam" id="2.60.200.30:FF:000009">
    <property type="entry name" value="Poly(P)/ATP NAD kinase"/>
    <property type="match status" value="1"/>
</dbReference>
<comment type="function">
    <text evidence="8">Involved in the regulation of the intracellular balance of NAD and NADP, and is a key enzyme in the biosynthesis of NADP. Catalyzes specifically the phosphorylation on 2'-hydroxyl of the adenosine moiety of NAD to yield NADP.</text>
</comment>